<feature type="region of interest" description="Disordered" evidence="1">
    <location>
        <begin position="299"/>
        <end position="407"/>
    </location>
</feature>
<gene>
    <name evidence="2" type="ORF">HK097_010389</name>
</gene>
<feature type="region of interest" description="Disordered" evidence="1">
    <location>
        <begin position="1"/>
        <end position="41"/>
    </location>
</feature>
<dbReference type="Proteomes" id="UP001212841">
    <property type="component" value="Unassembled WGS sequence"/>
</dbReference>
<keyword evidence="3" id="KW-1185">Reference proteome</keyword>
<feature type="compositionally biased region" description="Polar residues" evidence="1">
    <location>
        <begin position="1"/>
        <end position="14"/>
    </location>
</feature>
<feature type="compositionally biased region" description="Polar residues" evidence="1">
    <location>
        <begin position="362"/>
        <end position="394"/>
    </location>
</feature>
<organism evidence="2 3">
    <name type="scientific">Rhizophlyctis rosea</name>
    <dbReference type="NCBI Taxonomy" id="64517"/>
    <lineage>
        <taxon>Eukaryota</taxon>
        <taxon>Fungi</taxon>
        <taxon>Fungi incertae sedis</taxon>
        <taxon>Chytridiomycota</taxon>
        <taxon>Chytridiomycota incertae sedis</taxon>
        <taxon>Chytridiomycetes</taxon>
        <taxon>Rhizophlyctidales</taxon>
        <taxon>Rhizophlyctidaceae</taxon>
        <taxon>Rhizophlyctis</taxon>
    </lineage>
</organism>
<feature type="non-terminal residue" evidence="2">
    <location>
        <position position="1"/>
    </location>
</feature>
<reference evidence="2" key="1">
    <citation type="submission" date="2020-05" db="EMBL/GenBank/DDBJ databases">
        <title>Phylogenomic resolution of chytrid fungi.</title>
        <authorList>
            <person name="Stajich J.E."/>
            <person name="Amses K."/>
            <person name="Simmons R."/>
            <person name="Seto K."/>
            <person name="Myers J."/>
            <person name="Bonds A."/>
            <person name="Quandt C.A."/>
            <person name="Barry K."/>
            <person name="Liu P."/>
            <person name="Grigoriev I."/>
            <person name="Longcore J.E."/>
            <person name="James T.Y."/>
        </authorList>
    </citation>
    <scope>NUCLEOTIDE SEQUENCE</scope>
    <source>
        <strain evidence="2">JEL0318</strain>
    </source>
</reference>
<feature type="compositionally biased region" description="Polar residues" evidence="1">
    <location>
        <begin position="101"/>
        <end position="112"/>
    </location>
</feature>
<evidence type="ECO:0000313" key="3">
    <source>
        <dbReference type="Proteomes" id="UP001212841"/>
    </source>
</evidence>
<comment type="caution">
    <text evidence="2">The sequence shown here is derived from an EMBL/GenBank/DDBJ whole genome shotgun (WGS) entry which is preliminary data.</text>
</comment>
<dbReference type="AlphaFoldDB" id="A0AAD5X2K2"/>
<protein>
    <submittedName>
        <fullName evidence="2">Uncharacterized protein</fullName>
    </submittedName>
</protein>
<evidence type="ECO:0000256" key="1">
    <source>
        <dbReference type="SAM" id="MobiDB-lite"/>
    </source>
</evidence>
<feature type="compositionally biased region" description="Polar residues" evidence="1">
    <location>
        <begin position="311"/>
        <end position="325"/>
    </location>
</feature>
<feature type="region of interest" description="Disordered" evidence="1">
    <location>
        <begin position="62"/>
        <end position="140"/>
    </location>
</feature>
<name>A0AAD5X2K2_9FUNG</name>
<feature type="region of interest" description="Disordered" evidence="1">
    <location>
        <begin position="166"/>
        <end position="185"/>
    </location>
</feature>
<evidence type="ECO:0000313" key="2">
    <source>
        <dbReference type="EMBL" id="KAJ3048598.1"/>
    </source>
</evidence>
<accession>A0AAD5X2K2</accession>
<dbReference type="EMBL" id="JADGJD010000766">
    <property type="protein sequence ID" value="KAJ3048598.1"/>
    <property type="molecule type" value="Genomic_DNA"/>
</dbReference>
<proteinExistence type="predicted"/>
<feature type="compositionally biased region" description="Acidic residues" evidence="1">
    <location>
        <begin position="16"/>
        <end position="25"/>
    </location>
</feature>
<feature type="region of interest" description="Disordered" evidence="1">
    <location>
        <begin position="248"/>
        <end position="284"/>
    </location>
</feature>
<feature type="region of interest" description="Disordered" evidence="1">
    <location>
        <begin position="210"/>
        <end position="230"/>
    </location>
</feature>
<sequence length="468" mass="49427">MLSAVNAFQMSSQEPGDLDDLDIFDPENAPLDLTSSEGQAALPTAEVNASIYDAGADLEAAFDPVSQTNKRGGRTKPEKAPKGTGKGRGRGRGKAAAVRSRTATQCAPSNAEAQADEEAPSAIGNKVEKAPDIEQPNDAISDSVCIPQKGMQCKMVFAPLNNFQQQHKPEVDPTPPSDEEIPATTSVTATVTSVEGMSNSLYQNGVHAALHSTQSETKEIAPPKDSSSEGPAVAITVTDINPIFATAQLDPAEFTHNDSTSLEAPKPPRRSGRRKAEPNAGSNANAVIELAEVLPPATAVSTGESDALVQVSGQNDQDTATSNAPDQLITPDPPTAPTPAAKPLHPFFMKKNRKADDEPLSGTATPVSNAGTLSTVNSDTESSNPSAKPQSLLHSNPFFLTPAQRREQKQLQKQQDLRKEMETSRLVTQAFSKGKSENPFFQKRNYAVVESGGRGAGFGTLGLEAVWP</sequence>